<evidence type="ECO:0000313" key="1">
    <source>
        <dbReference type="EMBL" id="MBC2901140.1"/>
    </source>
</evidence>
<sequence length="86" mass="8742">MVEVEAVLAFGCLGRLGCRFEEAFEIVEESLGGLQDLVEELGGFVVGAGCVQPVGEITYGPGGGVPAGRGFGLGWQAGFSGFSSGR</sequence>
<dbReference type="AlphaFoldDB" id="A0A7X1IYX4"/>
<dbReference type="RefSeq" id="WP_186281014.1">
    <property type="nucleotide sequence ID" value="NZ_JACMSF010000004.1"/>
</dbReference>
<evidence type="ECO:0000313" key="2">
    <source>
        <dbReference type="Proteomes" id="UP000584670"/>
    </source>
</evidence>
<gene>
    <name evidence="1" type="ORF">H4N64_05890</name>
</gene>
<reference evidence="1 2" key="1">
    <citation type="submission" date="2020-08" db="EMBL/GenBank/DDBJ databases">
        <title>Streptomyces sp. PSKA01 genome sequencing and assembly.</title>
        <authorList>
            <person name="Mandal S."/>
            <person name="Maiti P.K."/>
            <person name="Das P."/>
        </authorList>
    </citation>
    <scope>NUCLEOTIDE SEQUENCE [LARGE SCALE GENOMIC DNA]</scope>
    <source>
        <strain evidence="1 2">PSKA01</strain>
    </source>
</reference>
<protein>
    <submittedName>
        <fullName evidence="1">Uncharacterized protein</fullName>
    </submittedName>
</protein>
<name>A0A7X1IYX4_9ACTN</name>
<organism evidence="1 2">
    <name type="scientific">Streptomyces cupreus</name>
    <dbReference type="NCBI Taxonomy" id="2759956"/>
    <lineage>
        <taxon>Bacteria</taxon>
        <taxon>Bacillati</taxon>
        <taxon>Actinomycetota</taxon>
        <taxon>Actinomycetes</taxon>
        <taxon>Kitasatosporales</taxon>
        <taxon>Streptomycetaceae</taxon>
        <taxon>Streptomyces</taxon>
    </lineage>
</organism>
<dbReference type="EMBL" id="JACMSF010000004">
    <property type="protein sequence ID" value="MBC2901140.1"/>
    <property type="molecule type" value="Genomic_DNA"/>
</dbReference>
<proteinExistence type="predicted"/>
<comment type="caution">
    <text evidence="1">The sequence shown here is derived from an EMBL/GenBank/DDBJ whole genome shotgun (WGS) entry which is preliminary data.</text>
</comment>
<keyword evidence="2" id="KW-1185">Reference proteome</keyword>
<accession>A0A7X1IYX4</accession>
<dbReference type="Proteomes" id="UP000584670">
    <property type="component" value="Unassembled WGS sequence"/>
</dbReference>